<sequence>MHCETQNRAFPFGLAMNKGQQIASGAFIMRWSRGGQKLTIDANFYDLSLRQVCVLQVRHYRVKSSSVQRRDDVGLQGGLLPQGSSGRIWMWVSL</sequence>
<evidence type="ECO:0000313" key="1">
    <source>
        <dbReference type="EMBL" id="KAG8186640.1"/>
    </source>
</evidence>
<dbReference type="Proteomes" id="UP000827092">
    <property type="component" value="Unassembled WGS sequence"/>
</dbReference>
<comment type="caution">
    <text evidence="1">The sequence shown here is derived from an EMBL/GenBank/DDBJ whole genome shotgun (WGS) entry which is preliminary data.</text>
</comment>
<keyword evidence="2" id="KW-1185">Reference proteome</keyword>
<organism evidence="1 2">
    <name type="scientific">Oedothorax gibbosus</name>
    <dbReference type="NCBI Taxonomy" id="931172"/>
    <lineage>
        <taxon>Eukaryota</taxon>
        <taxon>Metazoa</taxon>
        <taxon>Ecdysozoa</taxon>
        <taxon>Arthropoda</taxon>
        <taxon>Chelicerata</taxon>
        <taxon>Arachnida</taxon>
        <taxon>Araneae</taxon>
        <taxon>Araneomorphae</taxon>
        <taxon>Entelegynae</taxon>
        <taxon>Araneoidea</taxon>
        <taxon>Linyphiidae</taxon>
        <taxon>Erigoninae</taxon>
        <taxon>Oedothorax</taxon>
    </lineage>
</organism>
<dbReference type="AlphaFoldDB" id="A0AAV6UQW8"/>
<name>A0AAV6UQW8_9ARAC</name>
<protein>
    <submittedName>
        <fullName evidence="1">Uncharacterized protein</fullName>
    </submittedName>
</protein>
<reference evidence="1 2" key="1">
    <citation type="journal article" date="2022" name="Nat. Ecol. Evol.">
        <title>A masculinizing supergene underlies an exaggerated male reproductive morph in a spider.</title>
        <authorList>
            <person name="Hendrickx F."/>
            <person name="De Corte Z."/>
            <person name="Sonet G."/>
            <person name="Van Belleghem S.M."/>
            <person name="Kostlbacher S."/>
            <person name="Vangestel C."/>
        </authorList>
    </citation>
    <scope>NUCLEOTIDE SEQUENCE [LARGE SCALE GENOMIC DNA]</scope>
    <source>
        <strain evidence="1">W744_W776</strain>
    </source>
</reference>
<accession>A0AAV6UQW8</accession>
<gene>
    <name evidence="1" type="ORF">JTE90_014716</name>
</gene>
<dbReference type="EMBL" id="JAFNEN010000294">
    <property type="protein sequence ID" value="KAG8186640.1"/>
    <property type="molecule type" value="Genomic_DNA"/>
</dbReference>
<evidence type="ECO:0000313" key="2">
    <source>
        <dbReference type="Proteomes" id="UP000827092"/>
    </source>
</evidence>
<proteinExistence type="predicted"/>